<feature type="compositionally biased region" description="Low complexity" evidence="1">
    <location>
        <begin position="184"/>
        <end position="230"/>
    </location>
</feature>
<organism evidence="3 4">
    <name type="scientific">Meloidogyne hapla</name>
    <name type="common">Root-knot nematode worm</name>
    <dbReference type="NCBI Taxonomy" id="6305"/>
    <lineage>
        <taxon>Eukaryota</taxon>
        <taxon>Metazoa</taxon>
        <taxon>Ecdysozoa</taxon>
        <taxon>Nematoda</taxon>
        <taxon>Chromadorea</taxon>
        <taxon>Rhabditida</taxon>
        <taxon>Tylenchina</taxon>
        <taxon>Tylenchomorpha</taxon>
        <taxon>Tylenchoidea</taxon>
        <taxon>Meloidogynidae</taxon>
        <taxon>Meloidogyninae</taxon>
        <taxon>Meloidogyne</taxon>
    </lineage>
</organism>
<feature type="region of interest" description="Disordered" evidence="1">
    <location>
        <begin position="184"/>
        <end position="294"/>
    </location>
</feature>
<feature type="compositionally biased region" description="Acidic residues" evidence="1">
    <location>
        <begin position="272"/>
        <end position="287"/>
    </location>
</feature>
<evidence type="ECO:0000313" key="4">
    <source>
        <dbReference type="WBParaSite" id="MhA1_Contig118.frz3.gene85"/>
    </source>
</evidence>
<keyword evidence="3" id="KW-1185">Reference proteome</keyword>
<reference evidence="4" key="1">
    <citation type="submission" date="2016-11" db="UniProtKB">
        <authorList>
            <consortium name="WormBaseParasite"/>
        </authorList>
    </citation>
    <scope>IDENTIFICATION</scope>
</reference>
<evidence type="ECO:0000313" key="3">
    <source>
        <dbReference type="Proteomes" id="UP000095281"/>
    </source>
</evidence>
<sequence length="431" mass="47695">MNFPRLNLIILLILKFDEVEPYIAYGVGGCTSCCVLKQIYSMQTPNCCGGCCRCNPMRQCSCCNGCCGNNNAAAITSSNSCSQSSATTNNNNYYLNGCPSPTYLINQQNPQPIPLGNIYGNNVGYSLGSQQQPQQLQQPYNNLIDTYNKLNIGGYPMAIPIQMPPTVYIIGNNPLTGIEEKGENITTQKIKETTTTSSSSITASTETETTSEGGNTTETTTTSTTPQTTTEAKEQQNTTTSSSTTVTTGGENEPKVNNATEPVKVEKRNNQQEEELEYPESFEDEEETSKNFGSTKRNIIKKRRKILAAAAAVITHNKATKLINNGSKKRKMKRKRKRLLTSKTQKINKNKCNSTKLAKAINIALIGEDISIAKRFIRRSVERKFEGEKFKVFCSLKEDEENDELINLNIFDGRKFCQITKGLITCVVIFD</sequence>
<dbReference type="Proteomes" id="UP000095281">
    <property type="component" value="Unplaced"/>
</dbReference>
<evidence type="ECO:0000256" key="1">
    <source>
        <dbReference type="SAM" id="MobiDB-lite"/>
    </source>
</evidence>
<dbReference type="WBParaSite" id="MhA1_Contig118.frz3.gene85">
    <property type="protein sequence ID" value="MhA1_Contig118.frz3.gene85"/>
    <property type="gene ID" value="MhA1_Contig118.frz3.gene85"/>
</dbReference>
<protein>
    <submittedName>
        <fullName evidence="4">Ground-like domain-containing protein</fullName>
    </submittedName>
</protein>
<evidence type="ECO:0000256" key="2">
    <source>
        <dbReference type="SAM" id="SignalP"/>
    </source>
</evidence>
<feature type="chain" id="PRO_5009315321" evidence="2">
    <location>
        <begin position="22"/>
        <end position="431"/>
    </location>
</feature>
<accession>A0A1I8B0P7</accession>
<feature type="compositionally biased region" description="Low complexity" evidence="1">
    <location>
        <begin position="238"/>
        <end position="248"/>
    </location>
</feature>
<dbReference type="AlphaFoldDB" id="A0A1I8B0P7"/>
<feature type="signal peptide" evidence="2">
    <location>
        <begin position="1"/>
        <end position="21"/>
    </location>
</feature>
<proteinExistence type="predicted"/>
<name>A0A1I8B0P7_MELHA</name>
<keyword evidence="2" id="KW-0732">Signal</keyword>